<keyword evidence="12" id="KW-1185">Reference proteome</keyword>
<evidence type="ECO:0000313" key="12">
    <source>
        <dbReference type="Proteomes" id="UP000277498"/>
    </source>
</evidence>
<evidence type="ECO:0000256" key="4">
    <source>
        <dbReference type="ARBA" id="ARBA00022475"/>
    </source>
</evidence>
<comment type="similarity">
    <text evidence="2">Belongs to the ABC transporter superfamily.</text>
</comment>
<organism evidence="11 12">
    <name type="scientific">Pseudogemmobacter humi</name>
    <dbReference type="NCBI Taxonomy" id="2483812"/>
    <lineage>
        <taxon>Bacteria</taxon>
        <taxon>Pseudomonadati</taxon>
        <taxon>Pseudomonadota</taxon>
        <taxon>Alphaproteobacteria</taxon>
        <taxon>Rhodobacterales</taxon>
        <taxon>Paracoccaceae</taxon>
        <taxon>Pseudogemmobacter</taxon>
    </lineage>
</organism>
<sequence>MSDENILEIRNLRIEALNGQVLVDDVSLELRRGEVLGLIGESGAGKSTIALAAMGYARAGCRIAGGEIRIDGTDLRGIGPEGRQGYRGMRIAYVAQSAAASFNPAMRLIDQICESPLRHRQMTRPEAEARAVELLGKLGLPEPAILARKYPHEVSGGQLQRAMAAMAVIGRPDILVFDEPTTALDVTTQMEVLALIKQIIRDLRTAALYITHDLAVVAQVADRIMVLRGGKMVELGEAEQILGAPAQAYTSALVAERDHSRPLMRPLPADPGAPVLEARAVDAGYGGGKVLSQVSFRLHRGETLAVVGESGSGKSTLARVLTGLLPQMAGEMRLDGRPLAPGYRQREADVLRRIQLVHQLPDMSLNPRQPLAKIIGRPLALRSGEKGAALQRRIAGLLDLVGLPAGFAERFPPQLSGGQKQRVAIARALAAEPEIIICDEPTSALDQLIADDILRLLMRLQDELGLSYLFITHDLGIVRRIAHNTLVLLKGETVALGPTAEVFAEPMHPYTRKLLVSVPQMRKGWLEEVAAQGPSEP</sequence>
<dbReference type="Pfam" id="PF00005">
    <property type="entry name" value="ABC_tran"/>
    <property type="match status" value="2"/>
</dbReference>
<dbReference type="SMART" id="SM00382">
    <property type="entry name" value="AAA"/>
    <property type="match status" value="2"/>
</dbReference>
<evidence type="ECO:0000256" key="9">
    <source>
        <dbReference type="ARBA" id="ARBA00023136"/>
    </source>
</evidence>
<proteinExistence type="inferred from homology"/>
<keyword evidence="9" id="KW-0472">Membrane</keyword>
<keyword evidence="6" id="KW-0547">Nucleotide-binding</keyword>
<comment type="subcellular location">
    <subcellularLocation>
        <location evidence="1">Cell inner membrane</location>
        <topology evidence="1">Peripheral membrane protein</topology>
    </subcellularLocation>
</comment>
<dbReference type="PROSITE" id="PS00211">
    <property type="entry name" value="ABC_TRANSPORTER_1"/>
    <property type="match status" value="1"/>
</dbReference>
<evidence type="ECO:0000256" key="3">
    <source>
        <dbReference type="ARBA" id="ARBA00022448"/>
    </source>
</evidence>
<evidence type="ECO:0000256" key="7">
    <source>
        <dbReference type="ARBA" id="ARBA00022840"/>
    </source>
</evidence>
<keyword evidence="5" id="KW-0997">Cell inner membrane</keyword>
<dbReference type="GO" id="GO:0005524">
    <property type="term" value="F:ATP binding"/>
    <property type="evidence" value="ECO:0007669"/>
    <property type="project" value="UniProtKB-KW"/>
</dbReference>
<dbReference type="InterPro" id="IPR003439">
    <property type="entry name" value="ABC_transporter-like_ATP-bd"/>
</dbReference>
<dbReference type="InterPro" id="IPR050388">
    <property type="entry name" value="ABC_Ni/Peptide_Import"/>
</dbReference>
<keyword evidence="3" id="KW-0813">Transport</keyword>
<dbReference type="PROSITE" id="PS50893">
    <property type="entry name" value="ABC_TRANSPORTER_2"/>
    <property type="match status" value="2"/>
</dbReference>
<feature type="domain" description="ABC transporter" evidence="10">
    <location>
        <begin position="7"/>
        <end position="254"/>
    </location>
</feature>
<accession>A0A3P5X0T2</accession>
<protein>
    <submittedName>
        <fullName evidence="11">Glutathione import ATP-binding protein GsiA</fullName>
        <ecNumber evidence="11">3.6.3.-</ecNumber>
    </submittedName>
</protein>
<dbReference type="GO" id="GO:0015833">
    <property type="term" value="P:peptide transport"/>
    <property type="evidence" value="ECO:0007669"/>
    <property type="project" value="InterPro"/>
</dbReference>
<dbReference type="EMBL" id="UXAW01000061">
    <property type="protein sequence ID" value="VDC27541.1"/>
    <property type="molecule type" value="Genomic_DNA"/>
</dbReference>
<keyword evidence="8" id="KW-1278">Translocase</keyword>
<dbReference type="Pfam" id="PF08352">
    <property type="entry name" value="oligo_HPY"/>
    <property type="match status" value="1"/>
</dbReference>
<evidence type="ECO:0000256" key="8">
    <source>
        <dbReference type="ARBA" id="ARBA00022967"/>
    </source>
</evidence>
<dbReference type="CDD" id="cd03257">
    <property type="entry name" value="ABC_NikE_OppD_transporters"/>
    <property type="match status" value="2"/>
</dbReference>
<dbReference type="InterPro" id="IPR027417">
    <property type="entry name" value="P-loop_NTPase"/>
</dbReference>
<dbReference type="SUPFAM" id="SSF52540">
    <property type="entry name" value="P-loop containing nucleoside triphosphate hydrolases"/>
    <property type="match status" value="2"/>
</dbReference>
<evidence type="ECO:0000313" key="11">
    <source>
        <dbReference type="EMBL" id="VDC27541.1"/>
    </source>
</evidence>
<dbReference type="AlphaFoldDB" id="A0A3P5X0T2"/>
<dbReference type="EC" id="3.6.3.-" evidence="11"/>
<evidence type="ECO:0000256" key="6">
    <source>
        <dbReference type="ARBA" id="ARBA00022741"/>
    </source>
</evidence>
<dbReference type="Gene3D" id="3.40.50.300">
    <property type="entry name" value="P-loop containing nucleotide triphosphate hydrolases"/>
    <property type="match status" value="2"/>
</dbReference>
<evidence type="ECO:0000256" key="5">
    <source>
        <dbReference type="ARBA" id="ARBA00022519"/>
    </source>
</evidence>
<feature type="domain" description="ABC transporter" evidence="10">
    <location>
        <begin position="276"/>
        <end position="515"/>
    </location>
</feature>
<dbReference type="FunFam" id="3.40.50.300:FF:002585">
    <property type="entry name" value="Glutathione import ATP-binding protein GsiA"/>
    <property type="match status" value="1"/>
</dbReference>
<keyword evidence="11" id="KW-0378">Hydrolase</keyword>
<evidence type="ECO:0000259" key="10">
    <source>
        <dbReference type="PROSITE" id="PS50893"/>
    </source>
</evidence>
<dbReference type="OrthoDB" id="9802264at2"/>
<dbReference type="GO" id="GO:0016887">
    <property type="term" value="F:ATP hydrolysis activity"/>
    <property type="evidence" value="ECO:0007669"/>
    <property type="project" value="InterPro"/>
</dbReference>
<dbReference type="InterPro" id="IPR003593">
    <property type="entry name" value="AAA+_ATPase"/>
</dbReference>
<dbReference type="InterPro" id="IPR017871">
    <property type="entry name" value="ABC_transporter-like_CS"/>
</dbReference>
<reference evidence="11 12" key="1">
    <citation type="submission" date="2018-11" db="EMBL/GenBank/DDBJ databases">
        <authorList>
            <person name="Criscuolo A."/>
        </authorList>
    </citation>
    <scope>NUCLEOTIDE SEQUENCE [LARGE SCALE GENOMIC DNA]</scope>
    <source>
        <strain evidence="11">ACIP111625</strain>
    </source>
</reference>
<dbReference type="RefSeq" id="WP_124086341.1">
    <property type="nucleotide sequence ID" value="NZ_UXAW01000061.1"/>
</dbReference>
<evidence type="ECO:0000256" key="2">
    <source>
        <dbReference type="ARBA" id="ARBA00005417"/>
    </source>
</evidence>
<gene>
    <name evidence="11" type="primary">gsiA_6</name>
    <name evidence="11" type="ORF">XINFAN_01913</name>
</gene>
<keyword evidence="4" id="KW-1003">Cell membrane</keyword>
<dbReference type="PANTHER" id="PTHR43297:SF14">
    <property type="entry name" value="ATPASE AAA-TYPE CORE DOMAIN-CONTAINING PROTEIN"/>
    <property type="match status" value="1"/>
</dbReference>
<dbReference type="GO" id="GO:0005886">
    <property type="term" value="C:plasma membrane"/>
    <property type="evidence" value="ECO:0007669"/>
    <property type="project" value="UniProtKB-SubCell"/>
</dbReference>
<dbReference type="Proteomes" id="UP000277498">
    <property type="component" value="Unassembled WGS sequence"/>
</dbReference>
<name>A0A3P5X0T2_9RHOB</name>
<keyword evidence="7 11" id="KW-0067">ATP-binding</keyword>
<dbReference type="PANTHER" id="PTHR43297">
    <property type="entry name" value="OLIGOPEPTIDE TRANSPORT ATP-BINDING PROTEIN APPD"/>
    <property type="match status" value="1"/>
</dbReference>
<dbReference type="InterPro" id="IPR013563">
    <property type="entry name" value="Oligopep_ABC_C"/>
</dbReference>
<evidence type="ECO:0000256" key="1">
    <source>
        <dbReference type="ARBA" id="ARBA00004417"/>
    </source>
</evidence>